<keyword evidence="2" id="KW-0812">Transmembrane</keyword>
<dbReference type="OrthoDB" id="9812349at2"/>
<evidence type="ECO:0000313" key="4">
    <source>
        <dbReference type="Proteomes" id="UP000265916"/>
    </source>
</evidence>
<dbReference type="AlphaFoldDB" id="A0A3A1YBC1"/>
<name>A0A3A1YBC1_9GAMM</name>
<proteinExistence type="predicted"/>
<gene>
    <name evidence="3" type="ORF">CKF58_07305</name>
</gene>
<organism evidence="3 4">
    <name type="scientific">Psittacicella hinzii</name>
    <dbReference type="NCBI Taxonomy" id="2028575"/>
    <lineage>
        <taxon>Bacteria</taxon>
        <taxon>Pseudomonadati</taxon>
        <taxon>Pseudomonadota</taxon>
        <taxon>Gammaproteobacteria</taxon>
        <taxon>Pasteurellales</taxon>
        <taxon>Psittacicellaceae</taxon>
        <taxon>Psittacicella</taxon>
    </lineage>
</organism>
<evidence type="ECO:0000256" key="2">
    <source>
        <dbReference type="SAM" id="Phobius"/>
    </source>
</evidence>
<reference evidence="3 4" key="1">
    <citation type="submission" date="2017-08" db="EMBL/GenBank/DDBJ databases">
        <title>Reclassification of Bisgaard taxon 37 and 44.</title>
        <authorList>
            <person name="Christensen H."/>
        </authorList>
    </citation>
    <scope>NUCLEOTIDE SEQUENCE [LARGE SCALE GENOMIC DNA]</scope>
    <source>
        <strain evidence="3 4">111</strain>
    </source>
</reference>
<accession>A0A3A1YBC1</accession>
<dbReference type="RefSeq" id="WP_119532475.1">
    <property type="nucleotide sequence ID" value="NZ_JBHSSP010000021.1"/>
</dbReference>
<dbReference type="InterPro" id="IPR008523">
    <property type="entry name" value="DUF805"/>
</dbReference>
<sequence length="182" mass="21201">MQTPDNYKRANINDVFFRSFAGIFNYTSFQRRRELWLFILWYFLCTFVVLLSMSIFADSQNTTVLEVLGVVYVVLIIAFNLAIISTCARRCRDIGISPYYSIIALFLPLWLVLGFIPSNMHHNPYRTKAFFLEDEITIVNYDDYFNPEFTFRTDANANKSNNASADDEPLSIEKGDHRSKDQ</sequence>
<feature type="region of interest" description="Disordered" evidence="1">
    <location>
        <begin position="156"/>
        <end position="182"/>
    </location>
</feature>
<dbReference type="GO" id="GO:0016020">
    <property type="term" value="C:membrane"/>
    <property type="evidence" value="ECO:0007669"/>
    <property type="project" value="InterPro"/>
</dbReference>
<keyword evidence="2" id="KW-0472">Membrane</keyword>
<dbReference type="EMBL" id="NRJG01000159">
    <property type="protein sequence ID" value="RIY34975.1"/>
    <property type="molecule type" value="Genomic_DNA"/>
</dbReference>
<dbReference type="Pfam" id="PF05656">
    <property type="entry name" value="DUF805"/>
    <property type="match status" value="1"/>
</dbReference>
<feature type="transmembrane region" description="Helical" evidence="2">
    <location>
        <begin position="63"/>
        <end position="84"/>
    </location>
</feature>
<protein>
    <recommendedName>
        <fullName evidence="5">DUF805 domain-containing protein</fullName>
    </recommendedName>
</protein>
<keyword evidence="4" id="KW-1185">Reference proteome</keyword>
<evidence type="ECO:0000256" key="1">
    <source>
        <dbReference type="SAM" id="MobiDB-lite"/>
    </source>
</evidence>
<feature type="compositionally biased region" description="Basic and acidic residues" evidence="1">
    <location>
        <begin position="171"/>
        <end position="182"/>
    </location>
</feature>
<dbReference type="Proteomes" id="UP000265916">
    <property type="component" value="Unassembled WGS sequence"/>
</dbReference>
<feature type="transmembrane region" description="Helical" evidence="2">
    <location>
        <begin position="96"/>
        <end position="116"/>
    </location>
</feature>
<keyword evidence="2" id="KW-1133">Transmembrane helix</keyword>
<evidence type="ECO:0000313" key="3">
    <source>
        <dbReference type="EMBL" id="RIY34975.1"/>
    </source>
</evidence>
<feature type="transmembrane region" description="Helical" evidence="2">
    <location>
        <begin position="35"/>
        <end position="57"/>
    </location>
</feature>
<evidence type="ECO:0008006" key="5">
    <source>
        <dbReference type="Google" id="ProtNLM"/>
    </source>
</evidence>
<comment type="caution">
    <text evidence="3">The sequence shown here is derived from an EMBL/GenBank/DDBJ whole genome shotgun (WGS) entry which is preliminary data.</text>
</comment>